<dbReference type="OrthoDB" id="9804023at2"/>
<evidence type="ECO:0000313" key="5">
    <source>
        <dbReference type="Proteomes" id="UP000008366"/>
    </source>
</evidence>
<keyword evidence="2" id="KW-1133">Transmembrane helix</keyword>
<feature type="region of interest" description="Disordered" evidence="1">
    <location>
        <begin position="575"/>
        <end position="636"/>
    </location>
</feature>
<dbReference type="InterPro" id="IPR021878">
    <property type="entry name" value="TgpA_N"/>
</dbReference>
<feature type="region of interest" description="Disordered" evidence="1">
    <location>
        <begin position="1"/>
        <end position="23"/>
    </location>
</feature>
<dbReference type="eggNOG" id="COG1305">
    <property type="taxonomic scope" value="Bacteria"/>
</dbReference>
<comment type="caution">
    <text evidence="4">The sequence shown here is derived from an EMBL/GenBank/DDBJ whole genome shotgun (WGS) entry which is preliminary data.</text>
</comment>
<feature type="non-terminal residue" evidence="4">
    <location>
        <position position="757"/>
    </location>
</feature>
<dbReference type="PANTHER" id="PTHR42736">
    <property type="entry name" value="PROTEIN-GLUTAMINE GAMMA-GLUTAMYLTRANSFERASE"/>
    <property type="match status" value="1"/>
</dbReference>
<reference evidence="4 5" key="1">
    <citation type="submission" date="2012-08" db="EMBL/GenBank/DDBJ databases">
        <title>Whole genome shotgun sequence of Kineosphaera limosa NBRC 100340.</title>
        <authorList>
            <person name="Yoshida I."/>
            <person name="Isaki S."/>
            <person name="Hosoyama A."/>
            <person name="Tsuchikane K."/>
            <person name="Katsumata H."/>
            <person name="Ando Y."/>
            <person name="Ohji S."/>
            <person name="Hamada M."/>
            <person name="Tamura T."/>
            <person name="Yamazoe A."/>
            <person name="Yamazaki S."/>
            <person name="Fujita N."/>
        </authorList>
    </citation>
    <scope>NUCLEOTIDE SEQUENCE [LARGE SCALE GENOMIC DNA]</scope>
    <source>
        <strain evidence="4 5">NBRC 100340</strain>
    </source>
</reference>
<feature type="compositionally biased region" description="Low complexity" evidence="1">
    <location>
        <begin position="1"/>
        <end position="19"/>
    </location>
</feature>
<accession>K6WR88</accession>
<organism evidence="4 5">
    <name type="scientific">Kineosphaera limosa NBRC 100340</name>
    <dbReference type="NCBI Taxonomy" id="1184609"/>
    <lineage>
        <taxon>Bacteria</taxon>
        <taxon>Bacillati</taxon>
        <taxon>Actinomycetota</taxon>
        <taxon>Actinomycetes</taxon>
        <taxon>Micrococcales</taxon>
        <taxon>Dermatophilaceae</taxon>
        <taxon>Kineosphaera</taxon>
    </lineage>
</organism>
<dbReference type="RefSeq" id="WP_006592843.1">
    <property type="nucleotide sequence ID" value="NZ_BAHD01000034.1"/>
</dbReference>
<evidence type="ECO:0000313" key="4">
    <source>
        <dbReference type="EMBL" id="GAB96311.1"/>
    </source>
</evidence>
<feature type="transmembrane region" description="Helical" evidence="2">
    <location>
        <begin position="55"/>
        <end position="75"/>
    </location>
</feature>
<keyword evidence="2" id="KW-0472">Membrane</keyword>
<dbReference type="Gene3D" id="3.10.620.30">
    <property type="match status" value="1"/>
</dbReference>
<dbReference type="InterPro" id="IPR038765">
    <property type="entry name" value="Papain-like_cys_pep_sf"/>
</dbReference>
<feature type="transmembrane region" description="Helical" evidence="2">
    <location>
        <begin position="142"/>
        <end position="159"/>
    </location>
</feature>
<dbReference type="InterPro" id="IPR052901">
    <property type="entry name" value="Bact_TGase-like"/>
</dbReference>
<dbReference type="EMBL" id="BAHD01000034">
    <property type="protein sequence ID" value="GAB96311.1"/>
    <property type="molecule type" value="Genomic_DNA"/>
</dbReference>
<feature type="compositionally biased region" description="Low complexity" evidence="1">
    <location>
        <begin position="626"/>
        <end position="636"/>
    </location>
</feature>
<sequence length="757" mass="78654">MTTHQAGGASAAEPPAGAGVRRSPRVRGESGLLASAIVAVAVFCSAQPLRALFEGTGWLLQLGALLAVCAMAGALARTRLSVGRALLAQGVVFVATLLLFFGGGTLLFGLLPTPATLAHWNELLMEAGAMVREHAAPVPENAGVSFLLVSSLGALGLAADALGVTLRYPALAGLPILAPFLTAVANGDGGLHPRYFLVTAVGWLVLMAVHDRRAALAWSGRARVGSSRATDGSRQRGRAAATGIIAAAALTLSLVAAAALPHLPVRYLADGLGTGGLGGGSQIGFSPSANMLQDLTSTTGRPVLRYETDDPAPPPLRAATSTRYVAGEWLPDEDTGVPSDTPQLRYPMGWAQREEPAPRHRIDVSDNRLAAPYLAAPADVIEGRVYEARWAQGRSGVLSVDTTPPRYTLSYLVQNPDGADLRAARGGAGAYSRSVRSALDPAGITPLVEQRAQEATELVRGNPYDEAVAIQDWLRTSGGFRYSLELAPMPGGVPQPAEASERAINHFLETKQGYCVQFTTAMVLMARSLGIPARVATGFLPGTSVAGVREVVPADAHAWPELYFHGTGWLRFEPTPGSRSGVPPSYSVAPSQPESPATPTATPTAGATATAEPTGAAPQRPEEVEAGAAAPQPSATAQDRGLPFVALLVALLLLAAVVPTAGWVARRRLAGAGSDREDPADRIEAGWSDLVVRLEDLGVDVDPAAVLPQQRDRIRTAGDLRGEDDEALTRLARLVESARYAPPGAGSDGEAEGALAD</sequence>
<dbReference type="SUPFAM" id="SSF54001">
    <property type="entry name" value="Cysteine proteinases"/>
    <property type="match status" value="1"/>
</dbReference>
<dbReference type="SMART" id="SM00460">
    <property type="entry name" value="TGc"/>
    <property type="match status" value="1"/>
</dbReference>
<dbReference type="Pfam" id="PF01841">
    <property type="entry name" value="Transglut_core"/>
    <property type="match status" value="1"/>
</dbReference>
<evidence type="ECO:0000256" key="1">
    <source>
        <dbReference type="SAM" id="MobiDB-lite"/>
    </source>
</evidence>
<evidence type="ECO:0000259" key="3">
    <source>
        <dbReference type="SMART" id="SM00460"/>
    </source>
</evidence>
<dbReference type="AlphaFoldDB" id="K6WR88"/>
<dbReference type="Proteomes" id="UP000008366">
    <property type="component" value="Unassembled WGS sequence"/>
</dbReference>
<protein>
    <recommendedName>
        <fullName evidence="3">Transglutaminase-like domain-containing protein</fullName>
    </recommendedName>
</protein>
<dbReference type="STRING" id="1184609.KILIM_034_00600"/>
<dbReference type="InterPro" id="IPR002931">
    <property type="entry name" value="Transglutaminase-like"/>
</dbReference>
<feature type="domain" description="Transglutaminase-like" evidence="3">
    <location>
        <begin position="507"/>
        <end position="576"/>
    </location>
</feature>
<keyword evidence="2" id="KW-0812">Transmembrane</keyword>
<gene>
    <name evidence="4" type="ORF">KILIM_034_00600</name>
</gene>
<feature type="transmembrane region" description="Helical" evidence="2">
    <location>
        <begin position="239"/>
        <end position="260"/>
    </location>
</feature>
<proteinExistence type="predicted"/>
<evidence type="ECO:0000256" key="2">
    <source>
        <dbReference type="SAM" id="Phobius"/>
    </source>
</evidence>
<name>K6WR88_9MICO</name>
<feature type="transmembrane region" description="Helical" evidence="2">
    <location>
        <begin position="87"/>
        <end position="111"/>
    </location>
</feature>
<keyword evidence="5" id="KW-1185">Reference proteome</keyword>
<dbReference type="PANTHER" id="PTHR42736:SF1">
    <property type="entry name" value="PROTEIN-GLUTAMINE GAMMA-GLUTAMYLTRANSFERASE"/>
    <property type="match status" value="1"/>
</dbReference>
<dbReference type="Pfam" id="PF11992">
    <property type="entry name" value="TgpA_N"/>
    <property type="match status" value="1"/>
</dbReference>
<feature type="transmembrane region" description="Helical" evidence="2">
    <location>
        <begin position="641"/>
        <end position="665"/>
    </location>
</feature>
<feature type="compositionally biased region" description="Low complexity" evidence="1">
    <location>
        <begin position="589"/>
        <end position="619"/>
    </location>
</feature>
<feature type="transmembrane region" description="Helical" evidence="2">
    <location>
        <begin position="31"/>
        <end position="49"/>
    </location>
</feature>